<proteinExistence type="predicted"/>
<dbReference type="EMBL" id="GGEC01016333">
    <property type="protein sequence ID" value="MBW96816.1"/>
    <property type="molecule type" value="Transcribed_RNA"/>
</dbReference>
<evidence type="ECO:0000313" key="2">
    <source>
        <dbReference type="EMBL" id="MBW96816.1"/>
    </source>
</evidence>
<dbReference type="PANTHER" id="PTHR31198:SF1">
    <property type="entry name" value="CENTROSOMAL AT-AC SPLICING FACTOR"/>
    <property type="match status" value="1"/>
</dbReference>
<accession>A0A2P2JTL1</accession>
<dbReference type="AlphaFoldDB" id="A0A2P2JTL1"/>
<dbReference type="InterPro" id="IPR028015">
    <property type="entry name" value="CCDC84-like"/>
</dbReference>
<reference evidence="2" key="1">
    <citation type="submission" date="2018-02" db="EMBL/GenBank/DDBJ databases">
        <title>Rhizophora mucronata_Transcriptome.</title>
        <authorList>
            <person name="Meera S.P."/>
            <person name="Sreeshan A."/>
            <person name="Augustine A."/>
        </authorList>
    </citation>
    <scope>NUCLEOTIDE SEQUENCE</scope>
    <source>
        <tissue evidence="2">Leaf</tissue>
    </source>
</reference>
<evidence type="ECO:0000256" key="1">
    <source>
        <dbReference type="SAM" id="MobiDB-lite"/>
    </source>
</evidence>
<feature type="region of interest" description="Disordered" evidence="1">
    <location>
        <begin position="1"/>
        <end position="25"/>
    </location>
</feature>
<organism evidence="2">
    <name type="scientific">Rhizophora mucronata</name>
    <name type="common">Asiatic mangrove</name>
    <dbReference type="NCBI Taxonomy" id="61149"/>
    <lineage>
        <taxon>Eukaryota</taxon>
        <taxon>Viridiplantae</taxon>
        <taxon>Streptophyta</taxon>
        <taxon>Embryophyta</taxon>
        <taxon>Tracheophyta</taxon>
        <taxon>Spermatophyta</taxon>
        <taxon>Magnoliopsida</taxon>
        <taxon>eudicotyledons</taxon>
        <taxon>Gunneridae</taxon>
        <taxon>Pentapetalae</taxon>
        <taxon>rosids</taxon>
        <taxon>fabids</taxon>
        <taxon>Malpighiales</taxon>
        <taxon>Rhizophoraceae</taxon>
        <taxon>Rhizophora</taxon>
    </lineage>
</organism>
<dbReference type="PANTHER" id="PTHR31198">
    <property type="entry name" value="COILED-COIL DOMAIN-CONTAINING PROTEIN 84"/>
    <property type="match status" value="1"/>
</dbReference>
<dbReference type="Pfam" id="PF14968">
    <property type="entry name" value="CCDC84"/>
    <property type="match status" value="1"/>
</dbReference>
<name>A0A2P2JTL1_RHIMU</name>
<feature type="compositionally biased region" description="Basic and acidic residues" evidence="1">
    <location>
        <begin position="1"/>
        <end position="17"/>
    </location>
</feature>
<protein>
    <submittedName>
        <fullName evidence="2">TITAN-like protein isoform X1</fullName>
    </submittedName>
</protein>
<sequence length="295" mass="33886">MNQTIDKDNAKRFDEKNKNKKKNDKKKNKNEFEFCKVCNLNHDQGHRHKYFPSHNKALSAFLSRFQSKLSEVRFFLKNPIVLRPEHASRNRLWCVFCDADVDELGSSFACGNAIHHLASLDHLKKLKHFLWKYGGGMDQIDIFRILDAEVAKWEKKCKALRNETASAIDGSCVLQVGPSNDIHSKLNHKNITNFDKNDFDPLNVSNSVMPLQYNTNEYQISHSGHSAIANVGQIICDAVSSMPIVCSSTRLGNSNEITSNWTSNESQHYNSEICMYNHSNGRVSLVYWFFLFIFF</sequence>